<keyword evidence="6" id="KW-1185">Reference proteome</keyword>
<sequence length="742" mass="84478">MRPNGNLARSNGTIPNGGQTRHWTNGHGPVHYGNGSSHPEERLETLSRFWTTERNGGTLRSPAPYVKIRRQCLERGIIWEDPDFVPSYKLLQRNKKSSYPVVWLRPHELTPHPRFSGDTPWRIPLEGGLQGDIWLLLALTTLSTTPRLLERIVPLDQSFDHGYCGVFRFRFWQFGTWVEVCVDDRLPSCRGRPIGLSCADPTIGEFWPALLEKAYAKLYGGYDKLNEGSGARALQDLTGGIVQSFGLSSQDRYLTYQVLNSAVPRSTLIVASILPDRDRRALKLRHGLITHSAYDVTGLARVRDTGNGNSTIGETPLVRLRGPYGRGQWVGPWSDRSIEWESLPERDKEVLSVRTRTDGEFWMSFVDFVRNFTSLELVHIGPDDWLQEPSLQPRKPWRAVLAKRRWRLGYNAGGGPDFVETTAMNPQFVIQIPRGVNSKCHVVVAVTQQYGGTGDNHTAQPPPNNKDQKSIKSPFHAIGFAVYEARPNVNRITPQFVAENRPLDVTQHSLSREVATFFALPPGEYVIIPQTKLPNCEARFLLRILTDEQSTIWEVNEDNILYRSFTLDSFDSTLSSNDIRQILLRWSTTFPSEIDAVQFRKLLKSKWKLWLWTKPTLELSKSLIMLRDSNISGRLAMKDMPALLNMLLFWKAAFHKWDKSKHGKTSSYNMRGMLWEAGVGVSNKVLECLILRFARDANLTAESFLMALLRLHLAHERYHALDTKTKSNPLSLEEMILMTIYS</sequence>
<proteinExistence type="inferred from homology"/>
<comment type="caution">
    <text evidence="5">The sequence shown here is derived from an EMBL/GenBank/DDBJ whole genome shotgun (WGS) entry which is preliminary data.</text>
</comment>
<evidence type="ECO:0000313" key="5">
    <source>
        <dbReference type="EMBL" id="CAL8099462.1"/>
    </source>
</evidence>
<dbReference type="InterPro" id="IPR038765">
    <property type="entry name" value="Papain-like_cys_pep_sf"/>
</dbReference>
<dbReference type="Gene3D" id="1.10.238.10">
    <property type="entry name" value="EF-hand"/>
    <property type="match status" value="1"/>
</dbReference>
<dbReference type="SMART" id="SM00720">
    <property type="entry name" value="calpain_III"/>
    <property type="match status" value="1"/>
</dbReference>
<dbReference type="Gene3D" id="3.90.70.10">
    <property type="entry name" value="Cysteine proteinases"/>
    <property type="match status" value="1"/>
</dbReference>
<accession>A0ABP1QDL4</accession>
<dbReference type="InterPro" id="IPR036213">
    <property type="entry name" value="Calpain_III_sf"/>
</dbReference>
<comment type="caution">
    <text evidence="2">Lacks conserved residue(s) required for the propagation of feature annotation.</text>
</comment>
<feature type="domain" description="Calpain catalytic" evidence="4">
    <location>
        <begin position="78"/>
        <end position="381"/>
    </location>
</feature>
<dbReference type="Gene3D" id="2.60.120.380">
    <property type="match status" value="1"/>
</dbReference>
<comment type="similarity">
    <text evidence="1">Belongs to the peptidase C2 family.</text>
</comment>
<dbReference type="CDD" id="cd00044">
    <property type="entry name" value="CysPc"/>
    <property type="match status" value="1"/>
</dbReference>
<dbReference type="InterPro" id="IPR001300">
    <property type="entry name" value="Peptidase_C2_calpain_cat"/>
</dbReference>
<dbReference type="SUPFAM" id="SSF54001">
    <property type="entry name" value="Cysteine proteinases"/>
    <property type="match status" value="1"/>
</dbReference>
<feature type="compositionally biased region" description="Polar residues" evidence="3">
    <location>
        <begin position="7"/>
        <end position="23"/>
    </location>
</feature>
<gene>
    <name evidence="5" type="ORF">ODALV1_LOCUS10248</name>
</gene>
<dbReference type="InterPro" id="IPR022683">
    <property type="entry name" value="Calpain_III"/>
</dbReference>
<name>A0ABP1QDL4_9HEXA</name>
<dbReference type="SUPFAM" id="SSF49758">
    <property type="entry name" value="Calpain large subunit, middle domain (domain III)"/>
    <property type="match status" value="1"/>
</dbReference>
<dbReference type="Pfam" id="PF00648">
    <property type="entry name" value="Peptidase_C2"/>
    <property type="match status" value="1"/>
</dbReference>
<dbReference type="InterPro" id="IPR011992">
    <property type="entry name" value="EF-hand-dom_pair"/>
</dbReference>
<dbReference type="EMBL" id="CAXLJM020000031">
    <property type="protein sequence ID" value="CAL8099462.1"/>
    <property type="molecule type" value="Genomic_DNA"/>
</dbReference>
<dbReference type="PANTHER" id="PTHR10183:SF424">
    <property type="entry name" value="CALPAIN-B-LIKE PROTEIN"/>
    <property type="match status" value="1"/>
</dbReference>
<dbReference type="PROSITE" id="PS50203">
    <property type="entry name" value="CALPAIN_CAT"/>
    <property type="match status" value="1"/>
</dbReference>
<protein>
    <recommendedName>
        <fullName evidence="4">Calpain catalytic domain-containing protein</fullName>
    </recommendedName>
</protein>
<evidence type="ECO:0000256" key="1">
    <source>
        <dbReference type="ARBA" id="ARBA00007623"/>
    </source>
</evidence>
<evidence type="ECO:0000313" key="6">
    <source>
        <dbReference type="Proteomes" id="UP001642540"/>
    </source>
</evidence>
<reference evidence="5 6" key="1">
    <citation type="submission" date="2024-08" db="EMBL/GenBank/DDBJ databases">
        <authorList>
            <person name="Cucini C."/>
            <person name="Frati F."/>
        </authorList>
    </citation>
    <scope>NUCLEOTIDE SEQUENCE [LARGE SCALE GENOMIC DNA]</scope>
</reference>
<evidence type="ECO:0000259" key="4">
    <source>
        <dbReference type="PROSITE" id="PS50203"/>
    </source>
</evidence>
<evidence type="ECO:0000256" key="3">
    <source>
        <dbReference type="SAM" id="MobiDB-lite"/>
    </source>
</evidence>
<dbReference type="InterPro" id="IPR022684">
    <property type="entry name" value="Calpain_cysteine_protease"/>
</dbReference>
<dbReference type="Proteomes" id="UP001642540">
    <property type="component" value="Unassembled WGS sequence"/>
</dbReference>
<dbReference type="SUPFAM" id="SSF47473">
    <property type="entry name" value="EF-hand"/>
    <property type="match status" value="1"/>
</dbReference>
<dbReference type="PRINTS" id="PR00704">
    <property type="entry name" value="CALPAIN"/>
</dbReference>
<feature type="region of interest" description="Disordered" evidence="3">
    <location>
        <begin position="1"/>
        <end position="39"/>
    </location>
</feature>
<dbReference type="InterPro" id="IPR022682">
    <property type="entry name" value="Calpain_domain_III"/>
</dbReference>
<dbReference type="SMART" id="SM00230">
    <property type="entry name" value="CysPc"/>
    <property type="match status" value="1"/>
</dbReference>
<evidence type="ECO:0000256" key="2">
    <source>
        <dbReference type="PROSITE-ProRule" id="PRU00239"/>
    </source>
</evidence>
<organism evidence="5 6">
    <name type="scientific">Orchesella dallaii</name>
    <dbReference type="NCBI Taxonomy" id="48710"/>
    <lineage>
        <taxon>Eukaryota</taxon>
        <taxon>Metazoa</taxon>
        <taxon>Ecdysozoa</taxon>
        <taxon>Arthropoda</taxon>
        <taxon>Hexapoda</taxon>
        <taxon>Collembola</taxon>
        <taxon>Entomobryomorpha</taxon>
        <taxon>Entomobryoidea</taxon>
        <taxon>Orchesellidae</taxon>
        <taxon>Orchesellinae</taxon>
        <taxon>Orchesella</taxon>
    </lineage>
</organism>
<dbReference type="Pfam" id="PF01067">
    <property type="entry name" value="Calpain_III"/>
    <property type="match status" value="1"/>
</dbReference>
<dbReference type="PANTHER" id="PTHR10183">
    <property type="entry name" value="CALPAIN"/>
    <property type="match status" value="1"/>
</dbReference>